<dbReference type="Proteomes" id="UP000317036">
    <property type="component" value="Unassembled WGS sequence"/>
</dbReference>
<dbReference type="EMBL" id="VNJI01000011">
    <property type="protein sequence ID" value="TVY09897.1"/>
    <property type="molecule type" value="Genomic_DNA"/>
</dbReference>
<dbReference type="GO" id="GO:0003677">
    <property type="term" value="F:DNA binding"/>
    <property type="evidence" value="ECO:0007669"/>
    <property type="project" value="InterPro"/>
</dbReference>
<comment type="caution">
    <text evidence="4">The sequence shown here is derived from an EMBL/GenBank/DDBJ whole genome shotgun (WGS) entry which is preliminary data.</text>
</comment>
<evidence type="ECO:0000313" key="5">
    <source>
        <dbReference type="Proteomes" id="UP000317036"/>
    </source>
</evidence>
<reference evidence="4 5" key="1">
    <citation type="submission" date="2019-07" db="EMBL/GenBank/DDBJ databases">
        <authorList>
            <person name="Kim J."/>
        </authorList>
    </citation>
    <scope>NUCLEOTIDE SEQUENCE [LARGE SCALE GENOMIC DNA]</scope>
    <source>
        <strain evidence="4 5">JC52</strain>
    </source>
</reference>
<dbReference type="GO" id="GO:0006310">
    <property type="term" value="P:DNA recombination"/>
    <property type="evidence" value="ECO:0007669"/>
    <property type="project" value="UniProtKB-KW"/>
</dbReference>
<proteinExistence type="predicted"/>
<dbReference type="Gene3D" id="1.10.443.10">
    <property type="entry name" value="Intergrase catalytic core"/>
    <property type="match status" value="1"/>
</dbReference>
<feature type="domain" description="MrpR C-terminal catalytic" evidence="3">
    <location>
        <begin position="117"/>
        <end position="298"/>
    </location>
</feature>
<dbReference type="InterPro" id="IPR055008">
    <property type="entry name" value="MrpR_C_cat"/>
</dbReference>
<dbReference type="AlphaFoldDB" id="A0A559KCP4"/>
<dbReference type="RefSeq" id="WP_144846458.1">
    <property type="nucleotide sequence ID" value="NZ_VNJI01000011.1"/>
</dbReference>
<dbReference type="Pfam" id="PF22823">
    <property type="entry name" value="MrpR_C_cat"/>
    <property type="match status" value="1"/>
</dbReference>
<dbReference type="GO" id="GO:0015074">
    <property type="term" value="P:DNA integration"/>
    <property type="evidence" value="ECO:0007669"/>
    <property type="project" value="InterPro"/>
</dbReference>
<accession>A0A559KCP4</accession>
<dbReference type="InterPro" id="IPR055009">
    <property type="entry name" value="MrpR_N_CB"/>
</dbReference>
<keyword evidence="5" id="KW-1185">Reference proteome</keyword>
<organism evidence="4 5">
    <name type="scientific">Paenibacillus cremeus</name>
    <dbReference type="NCBI Taxonomy" id="2163881"/>
    <lineage>
        <taxon>Bacteria</taxon>
        <taxon>Bacillati</taxon>
        <taxon>Bacillota</taxon>
        <taxon>Bacilli</taxon>
        <taxon>Bacillales</taxon>
        <taxon>Paenibacillaceae</taxon>
        <taxon>Paenibacillus</taxon>
    </lineage>
</organism>
<dbReference type="OrthoDB" id="2086953at2"/>
<evidence type="ECO:0000256" key="1">
    <source>
        <dbReference type="ARBA" id="ARBA00023172"/>
    </source>
</evidence>
<dbReference type="Pfam" id="PF22822">
    <property type="entry name" value="MrpR_N_CB"/>
    <property type="match status" value="1"/>
</dbReference>
<evidence type="ECO:0000313" key="4">
    <source>
        <dbReference type="EMBL" id="TVY09897.1"/>
    </source>
</evidence>
<dbReference type="InterPro" id="IPR013762">
    <property type="entry name" value="Integrase-like_cat_sf"/>
</dbReference>
<keyword evidence="1" id="KW-0233">DNA recombination</keyword>
<protein>
    <submittedName>
        <fullName evidence="4">Integrase</fullName>
    </submittedName>
</protein>
<gene>
    <name evidence="4" type="ORF">FPZ49_11030</name>
</gene>
<dbReference type="SUPFAM" id="SSF56349">
    <property type="entry name" value="DNA breaking-rejoining enzymes"/>
    <property type="match status" value="1"/>
</dbReference>
<name>A0A559KCP4_9BACL</name>
<sequence>MSNILYGDQIYNEEFKNEFMSQYGKGTQKTLGRIFKISFNKESDLGKDLYDFNIEQIRQLLYLFRPTTEYSSKQNISWISKYISFALDSGAKKGLNPLDFTPNDWAIQFVNNQIKKYWTGEELDKIIDSCVNAQDGVVISLLRNGVSGKESSELLNLKASDVDRDNETLTLTDDEGNRRTIKVSPQCIKLVVRASLELDYEKMNGEPNVNRKADIANLIDTEFVIKTANTNTKSYSQSEKNIIHRRLTKIAADLQEPMFVPKHIAYSGMLEMANSLLGSKDQLSSEDYSLIMKQFGIDGEQSMYRIKSEFLNVETIRNLYPR</sequence>
<evidence type="ECO:0000259" key="2">
    <source>
        <dbReference type="Pfam" id="PF22822"/>
    </source>
</evidence>
<evidence type="ECO:0000259" key="3">
    <source>
        <dbReference type="Pfam" id="PF22823"/>
    </source>
</evidence>
<dbReference type="InterPro" id="IPR011010">
    <property type="entry name" value="DNA_brk_join_enz"/>
</dbReference>
<feature type="domain" description="MrpR N-terminal core-binding" evidence="2">
    <location>
        <begin position="10"/>
        <end position="87"/>
    </location>
</feature>